<dbReference type="OrthoDB" id="9789468at2"/>
<protein>
    <submittedName>
        <fullName evidence="8">FAD-binding oxidoreductase</fullName>
    </submittedName>
</protein>
<feature type="domain" description="FAD-binding FR-type" evidence="7">
    <location>
        <begin position="495"/>
        <end position="593"/>
    </location>
</feature>
<keyword evidence="5" id="KW-0472">Membrane</keyword>
<evidence type="ECO:0000256" key="3">
    <source>
        <dbReference type="ARBA" id="ARBA00022643"/>
    </source>
</evidence>
<evidence type="ECO:0000313" key="8">
    <source>
        <dbReference type="EMBL" id="RDC56170.1"/>
    </source>
</evidence>
<feature type="transmembrane region" description="Helical" evidence="5">
    <location>
        <begin position="298"/>
        <end position="323"/>
    </location>
</feature>
<dbReference type="InterPro" id="IPR039261">
    <property type="entry name" value="FNR_nucleotide-bd"/>
</dbReference>
<dbReference type="InterPro" id="IPR017938">
    <property type="entry name" value="Riboflavin_synthase-like_b-brl"/>
</dbReference>
<keyword evidence="5" id="KW-0812">Transmembrane</keyword>
<dbReference type="InterPro" id="IPR017927">
    <property type="entry name" value="FAD-bd_FR_type"/>
</dbReference>
<dbReference type="RefSeq" id="WP_115402901.1">
    <property type="nucleotide sequence ID" value="NZ_QPKV01000004.1"/>
</dbReference>
<evidence type="ECO:0000256" key="2">
    <source>
        <dbReference type="ARBA" id="ARBA00022630"/>
    </source>
</evidence>
<dbReference type="InterPro" id="IPR005625">
    <property type="entry name" value="PepSY-ass_TM"/>
</dbReference>
<keyword evidence="4" id="KW-0198">Cysteine biosynthesis</keyword>
<dbReference type="Pfam" id="PF03929">
    <property type="entry name" value="PepSY_TM"/>
    <property type="match status" value="1"/>
</dbReference>
<dbReference type="GO" id="GO:0005829">
    <property type="term" value="C:cytosol"/>
    <property type="evidence" value="ECO:0007669"/>
    <property type="project" value="TreeGrafter"/>
</dbReference>
<dbReference type="Gene3D" id="2.40.30.10">
    <property type="entry name" value="Translation factors"/>
    <property type="match status" value="1"/>
</dbReference>
<dbReference type="GO" id="GO:0010181">
    <property type="term" value="F:FMN binding"/>
    <property type="evidence" value="ECO:0007669"/>
    <property type="project" value="InterPro"/>
</dbReference>
<evidence type="ECO:0000259" key="7">
    <source>
        <dbReference type="PROSITE" id="PS51384"/>
    </source>
</evidence>
<dbReference type="Gene3D" id="3.40.50.360">
    <property type="match status" value="1"/>
</dbReference>
<accession>A0A369PV76</accession>
<dbReference type="Gene3D" id="3.40.50.80">
    <property type="entry name" value="Nucleotide-binding domain of ferredoxin-NADP reductase (FNR) module"/>
    <property type="match status" value="1"/>
</dbReference>
<dbReference type="SUPFAM" id="SSF63380">
    <property type="entry name" value="Riboflavin synthase domain-like"/>
    <property type="match status" value="1"/>
</dbReference>
<feature type="transmembrane region" description="Helical" evidence="5">
    <location>
        <begin position="172"/>
        <end position="190"/>
    </location>
</feature>
<keyword evidence="4" id="KW-0028">Amino-acid biosynthesis</keyword>
<keyword evidence="5" id="KW-1133">Transmembrane helix</keyword>
<comment type="caution">
    <text evidence="8">The sequence shown here is derived from an EMBL/GenBank/DDBJ whole genome shotgun (WGS) entry which is preliminary data.</text>
</comment>
<dbReference type="AlphaFoldDB" id="A0A369PV76"/>
<dbReference type="InterPro" id="IPR001433">
    <property type="entry name" value="OxRdtase_FAD/NAD-bd"/>
</dbReference>
<dbReference type="EMBL" id="QPKV01000004">
    <property type="protein sequence ID" value="RDC56170.1"/>
    <property type="molecule type" value="Genomic_DNA"/>
</dbReference>
<dbReference type="GO" id="GO:0003958">
    <property type="term" value="F:NADPH-hemoprotein reductase activity"/>
    <property type="evidence" value="ECO:0007669"/>
    <property type="project" value="UniProtKB-EC"/>
</dbReference>
<dbReference type="PROSITE" id="PS51384">
    <property type="entry name" value="FAD_FR"/>
    <property type="match status" value="1"/>
</dbReference>
<dbReference type="Pfam" id="PF00175">
    <property type="entry name" value="NAD_binding_1"/>
    <property type="match status" value="1"/>
</dbReference>
<comment type="cofactor">
    <cofactor evidence="1">
        <name>FMN</name>
        <dbReference type="ChEBI" id="CHEBI:58210"/>
    </cofactor>
</comment>
<evidence type="ECO:0000256" key="1">
    <source>
        <dbReference type="ARBA" id="ARBA00001917"/>
    </source>
</evidence>
<dbReference type="InterPro" id="IPR008254">
    <property type="entry name" value="Flavodoxin/NO_synth"/>
</dbReference>
<dbReference type="PROSITE" id="PS50902">
    <property type="entry name" value="FLAVODOXIN_LIKE"/>
    <property type="match status" value="1"/>
</dbReference>
<name>A0A369PV76_9SPHI</name>
<evidence type="ECO:0000313" key="9">
    <source>
        <dbReference type="Proteomes" id="UP000253961"/>
    </source>
</evidence>
<feature type="transmembrane region" description="Helical" evidence="5">
    <location>
        <begin position="130"/>
        <end position="151"/>
    </location>
</feature>
<dbReference type="PANTHER" id="PTHR19384:SF128">
    <property type="entry name" value="NADPH OXIDOREDUCTASE A"/>
    <property type="match status" value="1"/>
</dbReference>
<evidence type="ECO:0000256" key="4">
    <source>
        <dbReference type="ARBA" id="ARBA00023192"/>
    </source>
</evidence>
<dbReference type="PANTHER" id="PTHR19384">
    <property type="entry name" value="NITRIC OXIDE SYNTHASE-RELATED"/>
    <property type="match status" value="1"/>
</dbReference>
<dbReference type="SUPFAM" id="SSF52343">
    <property type="entry name" value="Ferredoxin reductase-like, C-terminal NADP-linked domain"/>
    <property type="match status" value="1"/>
</dbReference>
<dbReference type="InterPro" id="IPR029039">
    <property type="entry name" value="Flavoprotein-like_sf"/>
</dbReference>
<evidence type="ECO:0000259" key="6">
    <source>
        <dbReference type="PROSITE" id="PS50902"/>
    </source>
</evidence>
<dbReference type="SUPFAM" id="SSF52218">
    <property type="entry name" value="Flavoproteins"/>
    <property type="match status" value="1"/>
</dbReference>
<dbReference type="GO" id="GO:0050660">
    <property type="term" value="F:flavin adenine dinucleotide binding"/>
    <property type="evidence" value="ECO:0007669"/>
    <property type="project" value="TreeGrafter"/>
</dbReference>
<dbReference type="Proteomes" id="UP000253961">
    <property type="component" value="Unassembled WGS sequence"/>
</dbReference>
<sequence>MTISIWRYSHLALAVSSFIFITLASLTGIILSFKPVTEKTQPYKSKDFNTLTVANLIPNLKKAYIDISDVSIDANQFVIVNGTDLNDHSGHFYVDPKTGKSLGKVAKENEFFRWTTTLHRSLFLHETGRFFVGLTAFLLFLIATSGTVLIIQRQRSLKKFFGKIVKDGFAQYYHVVLGRLMLIPIIIISLSGTYLSLQRFGIIAEQKITHKVDFDGLKTSPEKKTADFEVFKRISLNNLQAIEFPFSEDVEDYYTLKLDDKEITVNQITGDILTEQTYSKATLFNHLSMDLHTGRGSAIWAIVLAIASANILFFIYSGFVIMWKRRSGRIKNKYKSDQAEFIILVGSENGTTFRFANAVYEQLLKNGKTAFMAEMNSYQVFPKAKQLMVFAATYGQGDAPTNASKFKSLLKKYKQPNTVDFAVLAFGSHAYPDFCKFGYEVNNALSHEDWAKPLLEIHTVNDRSPEEFTRWATLWAQNSNIELTLLTKLLETKPVKTQQFEVVSKTVSAHAETSFIIRLRPKKRKRFTSGDLLAVYPANDHRERLYSIGKMGKEVQLSVKLHQGGLGSSFLHHLEAGQSVNASIVRNEHFHFPAKAKTVIMVSNGTGIAPFLGMISEHSGGKNIYLYCGFRNQDSFSLYQNAINTETNKLTKLNVAYSREGEKQYVKDLLLKDEPLVCETLKSGGVIMLCGSLGMQKDVIELLDDLCLRSQQKSISYYQSRGQILMDCY</sequence>
<organism evidence="8 9">
    <name type="scientific">Pedobacter chinensis</name>
    <dbReference type="NCBI Taxonomy" id="2282421"/>
    <lineage>
        <taxon>Bacteria</taxon>
        <taxon>Pseudomonadati</taxon>
        <taxon>Bacteroidota</taxon>
        <taxon>Sphingobacteriia</taxon>
        <taxon>Sphingobacteriales</taxon>
        <taxon>Sphingobacteriaceae</taxon>
        <taxon>Pedobacter</taxon>
    </lineage>
</organism>
<feature type="domain" description="Flavodoxin-like" evidence="6">
    <location>
        <begin position="341"/>
        <end position="476"/>
    </location>
</feature>
<keyword evidence="9" id="KW-1185">Reference proteome</keyword>
<keyword evidence="2" id="KW-0285">Flavoprotein</keyword>
<feature type="transmembrane region" description="Helical" evidence="5">
    <location>
        <begin position="12"/>
        <end position="33"/>
    </location>
</feature>
<keyword evidence="3" id="KW-0288">FMN</keyword>
<reference evidence="8 9" key="1">
    <citation type="submission" date="2018-07" db="EMBL/GenBank/DDBJ databases">
        <title>Pedobacter sp. nov., isolated from soil.</title>
        <authorList>
            <person name="Zhou L.Y."/>
            <person name="Du Z.J."/>
        </authorList>
    </citation>
    <scope>NUCLEOTIDE SEQUENCE [LARGE SCALE GENOMIC DNA]</scope>
    <source>
        <strain evidence="8 9">JDX94</strain>
    </source>
</reference>
<proteinExistence type="predicted"/>
<dbReference type="Pfam" id="PF00258">
    <property type="entry name" value="Flavodoxin_1"/>
    <property type="match status" value="1"/>
</dbReference>
<evidence type="ECO:0000256" key="5">
    <source>
        <dbReference type="SAM" id="Phobius"/>
    </source>
</evidence>
<gene>
    <name evidence="8" type="ORF">DU508_11175</name>
</gene>